<reference evidence="1" key="1">
    <citation type="submission" date="2020-05" db="EMBL/GenBank/DDBJ databases">
        <authorList>
            <person name="Chiriac C."/>
            <person name="Salcher M."/>
            <person name="Ghai R."/>
            <person name="Kavagutti S V."/>
        </authorList>
    </citation>
    <scope>NUCLEOTIDE SEQUENCE</scope>
</reference>
<sequence length="61" mass="6389">MIPATVRSTSPGGDVIIVGDDGFSLTVPRSVVEASVFRLLRVGQRLGVTLDDGAPVRIDLP</sequence>
<organism evidence="1">
    <name type="scientific">freshwater metagenome</name>
    <dbReference type="NCBI Taxonomy" id="449393"/>
    <lineage>
        <taxon>unclassified sequences</taxon>
        <taxon>metagenomes</taxon>
        <taxon>ecological metagenomes</taxon>
    </lineage>
</organism>
<accession>A0A6J7IPR0</accession>
<gene>
    <name evidence="1" type="ORF">UFOPK3772_00358</name>
</gene>
<protein>
    <submittedName>
        <fullName evidence="1">Unannotated protein</fullName>
    </submittedName>
</protein>
<evidence type="ECO:0000313" key="1">
    <source>
        <dbReference type="EMBL" id="CAB4932696.1"/>
    </source>
</evidence>
<dbReference type="AlphaFoldDB" id="A0A6J7IPR0"/>
<proteinExistence type="predicted"/>
<name>A0A6J7IPR0_9ZZZZ</name>
<dbReference type="EMBL" id="CAFBNE010000007">
    <property type="protein sequence ID" value="CAB4932696.1"/>
    <property type="molecule type" value="Genomic_DNA"/>
</dbReference>